<evidence type="ECO:0008006" key="3">
    <source>
        <dbReference type="Google" id="ProtNLM"/>
    </source>
</evidence>
<accession>A0ABM9J0V9</accession>
<reference evidence="1 2" key="1">
    <citation type="submission" date="2023-07" db="EMBL/GenBank/DDBJ databases">
        <authorList>
            <person name="Peeters C."/>
        </authorList>
    </citation>
    <scope>NUCLEOTIDE SEQUENCE [LARGE SCALE GENOMIC DNA]</scope>
    <source>
        <strain evidence="1 2">LMG 7141</strain>
    </source>
</reference>
<dbReference type="Pfam" id="PF20911">
    <property type="entry name" value="GP7"/>
    <property type="match status" value="1"/>
</dbReference>
<dbReference type="EMBL" id="CATYWO010000001">
    <property type="protein sequence ID" value="CAJ0778799.1"/>
    <property type="molecule type" value="Genomic_DNA"/>
</dbReference>
<sequence>MATIGGTALTYADWAKRMDDDGKVATIINLLSQTNEILDDMLVVEGNLPTGHKTTVRTGLPAATWRLLNYGVVKTKSTTAQVTDNCGMLECYSEIDKDLADLNGNTAEFRLSEDMAFLEGMNQQMAQTLFYGNVTVNPERFMGLAPRYNTVTLANSQTAANVIDCGGTLSTNTSVWITCWGPNTMHGIFPKGKISGLQHRDLGEWPLQDANGNLYQGYRTHFKWDMGLTVRDWRYAVRLANIDVALLSGGSAANLINALIRGVHRLPTAPVRVSTEQKSDAPDGGMMQMGRLAIYCNRTIRTYLDIQAVNKTNVLLRLEEWEGKAITTFRGIPIRTVDALLSTESRIV</sequence>
<dbReference type="Proteomes" id="UP001189616">
    <property type="component" value="Unassembled WGS sequence"/>
</dbReference>
<evidence type="ECO:0000313" key="2">
    <source>
        <dbReference type="Proteomes" id="UP001189616"/>
    </source>
</evidence>
<dbReference type="RefSeq" id="WP_182593957.1">
    <property type="nucleotide sequence ID" value="NZ_CATYWO010000001.1"/>
</dbReference>
<name>A0ABM9J0V9_9RALS</name>
<dbReference type="InterPro" id="IPR048813">
    <property type="entry name" value="GP7-like"/>
</dbReference>
<organism evidence="1 2">
    <name type="scientific">Ralstonia condita</name>
    <dbReference type="NCBI Taxonomy" id="3058600"/>
    <lineage>
        <taxon>Bacteria</taxon>
        <taxon>Pseudomonadati</taxon>
        <taxon>Pseudomonadota</taxon>
        <taxon>Betaproteobacteria</taxon>
        <taxon>Burkholderiales</taxon>
        <taxon>Burkholderiaceae</taxon>
        <taxon>Ralstonia</taxon>
    </lineage>
</organism>
<comment type="caution">
    <text evidence="1">The sequence shown here is derived from an EMBL/GenBank/DDBJ whole genome shotgun (WGS) entry which is preliminary data.</text>
</comment>
<proteinExistence type="predicted"/>
<evidence type="ECO:0000313" key="1">
    <source>
        <dbReference type="EMBL" id="CAJ0778799.1"/>
    </source>
</evidence>
<keyword evidence="2" id="KW-1185">Reference proteome</keyword>
<protein>
    <recommendedName>
        <fullName evidence="3">Major capsid protein</fullName>
    </recommendedName>
</protein>
<gene>
    <name evidence="1" type="ORF">LMG7141_00801</name>
</gene>
<dbReference type="NCBIfam" id="NF045672">
    <property type="entry name" value="MCP_gp7_epsi_15"/>
    <property type="match status" value="1"/>
</dbReference>